<dbReference type="Proteomes" id="UP001055439">
    <property type="component" value="Chromosome 5"/>
</dbReference>
<organism evidence="2 3">
    <name type="scientific">Musa troglodytarum</name>
    <name type="common">fe'i banana</name>
    <dbReference type="NCBI Taxonomy" id="320322"/>
    <lineage>
        <taxon>Eukaryota</taxon>
        <taxon>Viridiplantae</taxon>
        <taxon>Streptophyta</taxon>
        <taxon>Embryophyta</taxon>
        <taxon>Tracheophyta</taxon>
        <taxon>Spermatophyta</taxon>
        <taxon>Magnoliopsida</taxon>
        <taxon>Liliopsida</taxon>
        <taxon>Zingiberales</taxon>
        <taxon>Musaceae</taxon>
        <taxon>Musa</taxon>
    </lineage>
</organism>
<sequence length="122" mass="13466">MVKQTCTLPALSLLLRERERETGPQSILSCPHCLSHSSSRQRREETPSFGMFSFCVCSTFIYGGLALCFGNLGSCIIISGNKKNWVVSCLGDVKVTLIFLCTVMLGFFLCPNEKISAFLCRA</sequence>
<keyword evidence="1" id="KW-0472">Membrane</keyword>
<dbReference type="OrthoDB" id="1928179at2759"/>
<dbReference type="EMBL" id="CP097507">
    <property type="protein sequence ID" value="URE07669.1"/>
    <property type="molecule type" value="Genomic_DNA"/>
</dbReference>
<name>A0A9E7K7U6_9LILI</name>
<reference evidence="2" key="1">
    <citation type="submission" date="2022-05" db="EMBL/GenBank/DDBJ databases">
        <title>The Musa troglodytarum L. genome provides insights into the mechanism of non-climacteric behaviour and enrichment of carotenoids.</title>
        <authorList>
            <person name="Wang J."/>
        </authorList>
    </citation>
    <scope>NUCLEOTIDE SEQUENCE</scope>
    <source>
        <tissue evidence="2">Leaf</tissue>
    </source>
</reference>
<evidence type="ECO:0000313" key="2">
    <source>
        <dbReference type="EMBL" id="URE07669.1"/>
    </source>
</evidence>
<feature type="transmembrane region" description="Helical" evidence="1">
    <location>
        <begin position="85"/>
        <end position="109"/>
    </location>
</feature>
<feature type="transmembrane region" description="Helical" evidence="1">
    <location>
        <begin position="49"/>
        <end position="79"/>
    </location>
</feature>
<keyword evidence="1" id="KW-1133">Transmembrane helix</keyword>
<evidence type="ECO:0000313" key="3">
    <source>
        <dbReference type="Proteomes" id="UP001055439"/>
    </source>
</evidence>
<keyword evidence="3" id="KW-1185">Reference proteome</keyword>
<keyword evidence="1" id="KW-0812">Transmembrane</keyword>
<dbReference type="AlphaFoldDB" id="A0A9E7K7U6"/>
<accession>A0A9E7K7U6</accession>
<proteinExistence type="predicted"/>
<protein>
    <submittedName>
        <fullName evidence="2">Uncharacterized protein</fullName>
    </submittedName>
</protein>
<evidence type="ECO:0000256" key="1">
    <source>
        <dbReference type="SAM" id="Phobius"/>
    </source>
</evidence>
<gene>
    <name evidence="2" type="ORF">MUK42_33861</name>
</gene>